<reference evidence="1 2" key="1">
    <citation type="journal article" date="2019" name="New Phytol.">
        <title>Comparative genomics reveals unique wood-decay strategies and fruiting body development in the Schizophyllaceae.</title>
        <authorList>
            <person name="Almasi E."/>
            <person name="Sahu N."/>
            <person name="Krizsan K."/>
            <person name="Balint B."/>
            <person name="Kovacs G.M."/>
            <person name="Kiss B."/>
            <person name="Cseklye J."/>
            <person name="Drula E."/>
            <person name="Henrissat B."/>
            <person name="Nagy I."/>
            <person name="Chovatia M."/>
            <person name="Adam C."/>
            <person name="LaButti K."/>
            <person name="Lipzen A."/>
            <person name="Riley R."/>
            <person name="Grigoriev I.V."/>
            <person name="Nagy L.G."/>
        </authorList>
    </citation>
    <scope>NUCLEOTIDE SEQUENCE [LARGE SCALE GENOMIC DNA]</scope>
    <source>
        <strain evidence="1 2">NL-1724</strain>
    </source>
</reference>
<protein>
    <submittedName>
        <fullName evidence="1">Uncharacterized protein</fullName>
    </submittedName>
</protein>
<comment type="caution">
    <text evidence="1">The sequence shown here is derived from an EMBL/GenBank/DDBJ whole genome shotgun (WGS) entry which is preliminary data.</text>
</comment>
<dbReference type="InterPro" id="IPR036047">
    <property type="entry name" value="F-box-like_dom_sf"/>
</dbReference>
<dbReference type="SUPFAM" id="SSF81383">
    <property type="entry name" value="F-box domain"/>
    <property type="match status" value="1"/>
</dbReference>
<dbReference type="EMBL" id="VDMD01000002">
    <property type="protein sequence ID" value="TRM68473.1"/>
    <property type="molecule type" value="Genomic_DNA"/>
</dbReference>
<evidence type="ECO:0000313" key="1">
    <source>
        <dbReference type="EMBL" id="TRM68473.1"/>
    </source>
</evidence>
<dbReference type="CDD" id="cd09917">
    <property type="entry name" value="F-box_SF"/>
    <property type="match status" value="1"/>
</dbReference>
<organism evidence="1 2">
    <name type="scientific">Schizophyllum amplum</name>
    <dbReference type="NCBI Taxonomy" id="97359"/>
    <lineage>
        <taxon>Eukaryota</taxon>
        <taxon>Fungi</taxon>
        <taxon>Dikarya</taxon>
        <taxon>Basidiomycota</taxon>
        <taxon>Agaricomycotina</taxon>
        <taxon>Agaricomycetes</taxon>
        <taxon>Agaricomycetidae</taxon>
        <taxon>Agaricales</taxon>
        <taxon>Schizophyllaceae</taxon>
        <taxon>Schizophyllum</taxon>
    </lineage>
</organism>
<accession>A0A550CUL2</accession>
<gene>
    <name evidence="1" type="ORF">BD626DRAFT_116686</name>
</gene>
<proteinExistence type="predicted"/>
<sequence>MPAPLRRNISHSNIGTALAKPSPSPAAKETRNVCANPLVRRAYVVSSACFFDRLPNELLDHVLSLCTGDERSLVAVCKRWRMVLLSARWYYEDIAQGTLTAFFADKKPTGTKRVNATPVSGPLEVNFPVDSPMGLPSYITSTYDETKWKALSVVGNLRACASELASLELTELETVTIDVRAATQPPDSVQVDVDVFAKAPALTSVSIAGDRIAAYLNIVLPEDQLLDLSCADTNATELLEMLVVQPKLCKLTWISALNEDELYFDDELVNLPELTKLTLHDVAYVKRSEALDVLRVPALQELDLHNVKPDNEIATEVIEILRSRATEPAKVVVRFV</sequence>
<name>A0A550CUL2_9AGAR</name>
<dbReference type="AlphaFoldDB" id="A0A550CUL2"/>
<keyword evidence="2" id="KW-1185">Reference proteome</keyword>
<evidence type="ECO:0000313" key="2">
    <source>
        <dbReference type="Proteomes" id="UP000320762"/>
    </source>
</evidence>
<dbReference type="Proteomes" id="UP000320762">
    <property type="component" value="Unassembled WGS sequence"/>
</dbReference>